<keyword evidence="2" id="KW-0808">Transferase</keyword>
<dbReference type="Proteomes" id="UP001250662">
    <property type="component" value="Unassembled WGS sequence"/>
</dbReference>
<dbReference type="SUPFAM" id="SSF53448">
    <property type="entry name" value="Nucleotide-diphospho-sugar transferases"/>
    <property type="match status" value="1"/>
</dbReference>
<accession>A0ABU3BCK8</accession>
<evidence type="ECO:0000313" key="3">
    <source>
        <dbReference type="Proteomes" id="UP001250662"/>
    </source>
</evidence>
<comment type="caution">
    <text evidence="2">The sequence shown here is derived from an EMBL/GenBank/DDBJ whole genome shotgun (WGS) entry which is preliminary data.</text>
</comment>
<gene>
    <name evidence="2" type="ORF">RM520_01175</name>
</gene>
<dbReference type="EMBL" id="JAVRHU010000001">
    <property type="protein sequence ID" value="MDT0620213.1"/>
    <property type="molecule type" value="Genomic_DNA"/>
</dbReference>
<dbReference type="PANTHER" id="PTHR10859:SF91">
    <property type="entry name" value="DOLICHYL-PHOSPHATE BETA-GLUCOSYLTRANSFERASE"/>
    <property type="match status" value="1"/>
</dbReference>
<dbReference type="RefSeq" id="WP_311383879.1">
    <property type="nucleotide sequence ID" value="NZ_JAVRHU010000001.1"/>
</dbReference>
<dbReference type="InterPro" id="IPR001173">
    <property type="entry name" value="Glyco_trans_2-like"/>
</dbReference>
<reference evidence="2 3" key="1">
    <citation type="submission" date="2023-09" db="EMBL/GenBank/DDBJ databases">
        <authorList>
            <person name="Rey-Velasco X."/>
        </authorList>
    </citation>
    <scope>NUCLEOTIDE SEQUENCE [LARGE SCALE GENOMIC DNA]</scope>
    <source>
        <strain evidence="2 3">P007</strain>
    </source>
</reference>
<dbReference type="InterPro" id="IPR029044">
    <property type="entry name" value="Nucleotide-diphossugar_trans"/>
</dbReference>
<dbReference type="Pfam" id="PF00535">
    <property type="entry name" value="Glycos_transf_2"/>
    <property type="match status" value="1"/>
</dbReference>
<dbReference type="EC" id="2.4.-.-" evidence="2"/>
<keyword evidence="3" id="KW-1185">Reference proteome</keyword>
<organism evidence="2 3">
    <name type="scientific">Croceitalea vernalis</name>
    <dbReference type="NCBI Taxonomy" id="3075599"/>
    <lineage>
        <taxon>Bacteria</taxon>
        <taxon>Pseudomonadati</taxon>
        <taxon>Bacteroidota</taxon>
        <taxon>Flavobacteriia</taxon>
        <taxon>Flavobacteriales</taxon>
        <taxon>Flavobacteriaceae</taxon>
        <taxon>Croceitalea</taxon>
    </lineage>
</organism>
<dbReference type="Gene3D" id="3.90.550.10">
    <property type="entry name" value="Spore Coat Polysaccharide Biosynthesis Protein SpsA, Chain A"/>
    <property type="match status" value="1"/>
</dbReference>
<evidence type="ECO:0000313" key="2">
    <source>
        <dbReference type="EMBL" id="MDT0620213.1"/>
    </source>
</evidence>
<sequence length="239" mass="27572">MTIIVPCYNEANRLPVDSFLTFLKNYPACKICFVNDASSDNTGIILNGIKENFVERITVLTNVKNQGKAESVRTGVLHILNSENAIAYLDADLATSLEECYSYFSFLENDKRFVFASRILKIGSVVDRKFSRFLAGRIIATFISSILDIKVYDTQCGCKVFDSEVAKIAFKDPFISKWLFDVEIFSRLLKYYGKSDALDFMEEVPVKRWVDQGESKVKVTYFFKLWFDLLKIWRFHRTS</sequence>
<name>A0ABU3BCK8_9FLAO</name>
<evidence type="ECO:0000259" key="1">
    <source>
        <dbReference type="Pfam" id="PF00535"/>
    </source>
</evidence>
<feature type="domain" description="Glycosyltransferase 2-like" evidence="1">
    <location>
        <begin position="2"/>
        <end position="166"/>
    </location>
</feature>
<keyword evidence="2" id="KW-0328">Glycosyltransferase</keyword>
<dbReference type="GO" id="GO:0016757">
    <property type="term" value="F:glycosyltransferase activity"/>
    <property type="evidence" value="ECO:0007669"/>
    <property type="project" value="UniProtKB-KW"/>
</dbReference>
<protein>
    <submittedName>
        <fullName evidence="2">Glycosyltransferase</fullName>
        <ecNumber evidence="2">2.4.-.-</ecNumber>
    </submittedName>
</protein>
<dbReference type="PANTHER" id="PTHR10859">
    <property type="entry name" value="GLYCOSYL TRANSFERASE"/>
    <property type="match status" value="1"/>
</dbReference>
<proteinExistence type="predicted"/>